<accession>A0A0F7FVP3</accession>
<evidence type="ECO:0000313" key="2">
    <source>
        <dbReference type="EMBL" id="AKG44342.1"/>
    </source>
</evidence>
<name>A0A0F7FVP3_9ACTN</name>
<dbReference type="PATRIC" id="fig|408015.6.peg.2993"/>
<gene>
    <name evidence="2" type="ORF">SXIM_29580</name>
</gene>
<dbReference type="KEGG" id="sxi:SXIM_29580"/>
<dbReference type="EMBL" id="CP009922">
    <property type="protein sequence ID" value="AKG44342.1"/>
    <property type="molecule type" value="Genomic_DNA"/>
</dbReference>
<sequence length="152" mass="16501">MTMTATVRIRVEGTGATQEDIRQLRLWLEADPELREVTERIGREPRPVDNAMGVWDDLLLHLAQRATGAVMVLLLRSVYNHLRNRPRRDLRVTVEMAGNLRVTVEGDRTYSRGELAEKARLAAEAIDPGAGPGSAPGPGSGPRSGPGSGPAE</sequence>
<proteinExistence type="predicted"/>
<dbReference type="HOGENOM" id="CLU_1721407_0_0_11"/>
<evidence type="ECO:0000313" key="3">
    <source>
        <dbReference type="Proteomes" id="UP000034034"/>
    </source>
</evidence>
<keyword evidence="3" id="KW-1185">Reference proteome</keyword>
<dbReference type="InterPro" id="IPR045428">
    <property type="entry name" value="EACC1"/>
</dbReference>
<dbReference type="STRING" id="408015.SXIM_29580"/>
<dbReference type="Pfam" id="PF19953">
    <property type="entry name" value="EACC1"/>
    <property type="match status" value="1"/>
</dbReference>
<evidence type="ECO:0000256" key="1">
    <source>
        <dbReference type="SAM" id="MobiDB-lite"/>
    </source>
</evidence>
<dbReference type="Proteomes" id="UP000034034">
    <property type="component" value="Chromosome"/>
</dbReference>
<reference evidence="2" key="1">
    <citation type="submission" date="2019-08" db="EMBL/GenBank/DDBJ databases">
        <title>Complete genome sequence of a mangrove-derived Streptomyces xiamenensis.</title>
        <authorList>
            <person name="Xu J."/>
        </authorList>
    </citation>
    <scope>NUCLEOTIDE SEQUENCE</scope>
    <source>
        <strain evidence="2">318</strain>
    </source>
</reference>
<organism evidence="2 3">
    <name type="scientific">Streptomyces xiamenensis</name>
    <dbReference type="NCBI Taxonomy" id="408015"/>
    <lineage>
        <taxon>Bacteria</taxon>
        <taxon>Bacillati</taxon>
        <taxon>Actinomycetota</taxon>
        <taxon>Actinomycetes</taxon>
        <taxon>Kitasatosporales</taxon>
        <taxon>Streptomycetaceae</taxon>
        <taxon>Streptomyces</taxon>
    </lineage>
</organism>
<feature type="compositionally biased region" description="Gly residues" evidence="1">
    <location>
        <begin position="130"/>
        <end position="152"/>
    </location>
</feature>
<feature type="region of interest" description="Disordered" evidence="1">
    <location>
        <begin position="123"/>
        <end position="152"/>
    </location>
</feature>
<dbReference type="AlphaFoldDB" id="A0A0F7FVP3"/>
<protein>
    <submittedName>
        <fullName evidence="2">Uncharacterized protein</fullName>
    </submittedName>
</protein>